<feature type="domain" description="2Fe-2S ferredoxin-type" evidence="6">
    <location>
        <begin position="4"/>
        <end position="80"/>
    </location>
</feature>
<evidence type="ECO:0000256" key="4">
    <source>
        <dbReference type="ARBA" id="ARBA00023004"/>
    </source>
</evidence>
<keyword evidence="1" id="KW-0001">2Fe-2S</keyword>
<dbReference type="AlphaFoldDB" id="A0A562V8G4"/>
<dbReference type="InterPro" id="IPR002888">
    <property type="entry name" value="2Fe-2S-bd"/>
</dbReference>
<sequence>MLDQLIHLKVNGTLHTVAVPPHRTLLEVLREQLGYTGTKRACRVGDCGACTVIIDGKAVLSCLTLAVEVQEKEILTIEALGDGDRPDPLQQSFVDCGAVQCGFCTPGMVLSAKALLDENPQPEREEVRRAIAGNLCRCTGYAKIVEAIEDAATKLS</sequence>
<dbReference type="InterPro" id="IPR036010">
    <property type="entry name" value="2Fe-2S_ferredoxin-like_sf"/>
</dbReference>
<dbReference type="SUPFAM" id="SSF54292">
    <property type="entry name" value="2Fe-2S ferredoxin-like"/>
    <property type="match status" value="1"/>
</dbReference>
<dbReference type="PROSITE" id="PS51085">
    <property type="entry name" value="2FE2S_FER_2"/>
    <property type="match status" value="1"/>
</dbReference>
<proteinExistence type="predicted"/>
<dbReference type="CDD" id="cd00207">
    <property type="entry name" value="fer2"/>
    <property type="match status" value="1"/>
</dbReference>
<evidence type="ECO:0000256" key="2">
    <source>
        <dbReference type="ARBA" id="ARBA00022723"/>
    </source>
</evidence>
<dbReference type="Gene3D" id="1.10.150.120">
    <property type="entry name" value="[2Fe-2S]-binding domain"/>
    <property type="match status" value="1"/>
</dbReference>
<dbReference type="SUPFAM" id="SSF47741">
    <property type="entry name" value="CO dehydrogenase ISP C-domain like"/>
    <property type="match status" value="1"/>
</dbReference>
<keyword evidence="8" id="KW-1185">Reference proteome</keyword>
<dbReference type="GO" id="GO:0051537">
    <property type="term" value="F:2 iron, 2 sulfur cluster binding"/>
    <property type="evidence" value="ECO:0007669"/>
    <property type="project" value="UniProtKB-KW"/>
</dbReference>
<dbReference type="InterPro" id="IPR006058">
    <property type="entry name" value="2Fe2S_fd_BS"/>
</dbReference>
<evidence type="ECO:0000256" key="1">
    <source>
        <dbReference type="ARBA" id="ARBA00022714"/>
    </source>
</evidence>
<dbReference type="PANTHER" id="PTHR44379:SF5">
    <property type="entry name" value="OXIDOREDUCTASE WITH IRON-SULFUR SUBUNIT"/>
    <property type="match status" value="1"/>
</dbReference>
<evidence type="ECO:0000256" key="3">
    <source>
        <dbReference type="ARBA" id="ARBA00023002"/>
    </source>
</evidence>
<dbReference type="Proteomes" id="UP000319449">
    <property type="component" value="Unassembled WGS sequence"/>
</dbReference>
<evidence type="ECO:0000256" key="5">
    <source>
        <dbReference type="ARBA" id="ARBA00023014"/>
    </source>
</evidence>
<keyword evidence="3" id="KW-0560">Oxidoreductase</keyword>
<keyword evidence="4" id="KW-0408">Iron</keyword>
<dbReference type="EMBL" id="VLLN01000030">
    <property type="protein sequence ID" value="TWJ14186.1"/>
    <property type="molecule type" value="Genomic_DNA"/>
</dbReference>
<accession>A0A562V8G4</accession>
<dbReference type="RefSeq" id="WP_145025197.1">
    <property type="nucleotide sequence ID" value="NZ_VLLN01000030.1"/>
</dbReference>
<dbReference type="InterPro" id="IPR036884">
    <property type="entry name" value="2Fe-2S-bd_dom_sf"/>
</dbReference>
<reference evidence="7 8" key="1">
    <citation type="submission" date="2019-07" db="EMBL/GenBank/DDBJ databases">
        <title>Genomic Encyclopedia of Archaeal and Bacterial Type Strains, Phase II (KMG-II): from individual species to whole genera.</title>
        <authorList>
            <person name="Goeker M."/>
        </authorList>
    </citation>
    <scope>NUCLEOTIDE SEQUENCE [LARGE SCALE GENOMIC DNA]</scope>
    <source>
        <strain evidence="7 8">ATCC BAA-1139</strain>
    </source>
</reference>
<organism evidence="7 8">
    <name type="scientific">Geobacter argillaceus</name>
    <dbReference type="NCBI Taxonomy" id="345631"/>
    <lineage>
        <taxon>Bacteria</taxon>
        <taxon>Pseudomonadati</taxon>
        <taxon>Thermodesulfobacteriota</taxon>
        <taxon>Desulfuromonadia</taxon>
        <taxon>Geobacterales</taxon>
        <taxon>Geobacteraceae</taxon>
        <taxon>Geobacter</taxon>
    </lineage>
</organism>
<keyword evidence="2" id="KW-0479">Metal-binding</keyword>
<protein>
    <submittedName>
        <fullName evidence="7">Carbon-monoxide dehydrogenase small subunit</fullName>
    </submittedName>
</protein>
<dbReference type="GO" id="GO:0046872">
    <property type="term" value="F:metal ion binding"/>
    <property type="evidence" value="ECO:0007669"/>
    <property type="project" value="UniProtKB-KW"/>
</dbReference>
<dbReference type="OrthoDB" id="9775084at2"/>
<dbReference type="InterPro" id="IPR001041">
    <property type="entry name" value="2Fe-2S_ferredoxin-type"/>
</dbReference>
<dbReference type="Pfam" id="PF01799">
    <property type="entry name" value="Fer2_2"/>
    <property type="match status" value="1"/>
</dbReference>
<dbReference type="FunFam" id="1.10.150.120:FF:000003">
    <property type="entry name" value="Carbon monoxide dehydrogenase, small subunit"/>
    <property type="match status" value="1"/>
</dbReference>
<dbReference type="PROSITE" id="PS00197">
    <property type="entry name" value="2FE2S_FER_1"/>
    <property type="match status" value="1"/>
</dbReference>
<keyword evidence="5" id="KW-0411">Iron-sulfur</keyword>
<name>A0A562V8G4_9BACT</name>
<dbReference type="Pfam" id="PF00111">
    <property type="entry name" value="Fer2"/>
    <property type="match status" value="1"/>
</dbReference>
<evidence type="ECO:0000313" key="7">
    <source>
        <dbReference type="EMBL" id="TWJ14186.1"/>
    </source>
</evidence>
<comment type="caution">
    <text evidence="7">The sequence shown here is derived from an EMBL/GenBank/DDBJ whole genome shotgun (WGS) entry which is preliminary data.</text>
</comment>
<dbReference type="FunFam" id="3.10.20.30:FF:000020">
    <property type="entry name" value="Xanthine dehydrogenase iron-sulfur subunit"/>
    <property type="match status" value="1"/>
</dbReference>
<dbReference type="InterPro" id="IPR012675">
    <property type="entry name" value="Beta-grasp_dom_sf"/>
</dbReference>
<dbReference type="PANTHER" id="PTHR44379">
    <property type="entry name" value="OXIDOREDUCTASE WITH IRON-SULFUR SUBUNIT"/>
    <property type="match status" value="1"/>
</dbReference>
<evidence type="ECO:0000313" key="8">
    <source>
        <dbReference type="Proteomes" id="UP000319449"/>
    </source>
</evidence>
<dbReference type="GO" id="GO:0016491">
    <property type="term" value="F:oxidoreductase activity"/>
    <property type="evidence" value="ECO:0007669"/>
    <property type="project" value="UniProtKB-KW"/>
</dbReference>
<dbReference type="InterPro" id="IPR051452">
    <property type="entry name" value="Diverse_Oxidoreductases"/>
</dbReference>
<evidence type="ECO:0000259" key="6">
    <source>
        <dbReference type="PROSITE" id="PS51085"/>
    </source>
</evidence>
<dbReference type="Gene3D" id="3.10.20.30">
    <property type="match status" value="1"/>
</dbReference>
<gene>
    <name evidence="7" type="ORF">JN12_03521</name>
</gene>